<keyword evidence="3" id="KW-1185">Reference proteome</keyword>
<reference evidence="2 3" key="1">
    <citation type="journal article" date="2014" name="Mol. Plant">
        <title>Chromosome Scale Genome Assembly and Transcriptome Profiling of Nannochloropsis gaditana in Nitrogen Depletion.</title>
        <authorList>
            <person name="Corteggiani Carpinelli E."/>
            <person name="Telatin A."/>
            <person name="Vitulo N."/>
            <person name="Forcato C."/>
            <person name="D'Angelo M."/>
            <person name="Schiavon R."/>
            <person name="Vezzi A."/>
            <person name="Giacometti G.M."/>
            <person name="Morosinotto T."/>
            <person name="Valle G."/>
        </authorList>
    </citation>
    <scope>NUCLEOTIDE SEQUENCE [LARGE SCALE GENOMIC DNA]</scope>
    <source>
        <strain evidence="2 3">B-31</strain>
    </source>
</reference>
<feature type="transmembrane region" description="Helical" evidence="1">
    <location>
        <begin position="54"/>
        <end position="78"/>
    </location>
</feature>
<evidence type="ECO:0000313" key="3">
    <source>
        <dbReference type="Proteomes" id="UP000019335"/>
    </source>
</evidence>
<dbReference type="Proteomes" id="UP000019335">
    <property type="component" value="Chromosome 7"/>
</dbReference>
<name>W7U2K0_9STRA</name>
<evidence type="ECO:0000256" key="1">
    <source>
        <dbReference type="SAM" id="Phobius"/>
    </source>
</evidence>
<keyword evidence="1" id="KW-0472">Membrane</keyword>
<protein>
    <submittedName>
        <fullName evidence="2">Uncharacterized protein</fullName>
    </submittedName>
</protein>
<feature type="transmembrane region" description="Helical" evidence="1">
    <location>
        <begin position="12"/>
        <end position="34"/>
    </location>
</feature>
<keyword evidence="1" id="KW-0812">Transmembrane</keyword>
<evidence type="ECO:0000313" key="2">
    <source>
        <dbReference type="EMBL" id="EWM27071.1"/>
    </source>
</evidence>
<organism evidence="2 3">
    <name type="scientific">Nannochloropsis gaditana</name>
    <dbReference type="NCBI Taxonomy" id="72520"/>
    <lineage>
        <taxon>Eukaryota</taxon>
        <taxon>Sar</taxon>
        <taxon>Stramenopiles</taxon>
        <taxon>Ochrophyta</taxon>
        <taxon>Eustigmatophyceae</taxon>
        <taxon>Eustigmatales</taxon>
        <taxon>Monodopsidaceae</taxon>
        <taxon>Nannochloropsis</taxon>
    </lineage>
</organism>
<keyword evidence="1" id="KW-1133">Transmembrane helix</keyword>
<comment type="caution">
    <text evidence="2">The sequence shown here is derived from an EMBL/GenBank/DDBJ whole genome shotgun (WGS) entry which is preliminary data.</text>
</comment>
<proteinExistence type="predicted"/>
<feature type="transmembrane region" description="Helical" evidence="1">
    <location>
        <begin position="151"/>
        <end position="173"/>
    </location>
</feature>
<feature type="transmembrane region" description="Helical" evidence="1">
    <location>
        <begin position="111"/>
        <end position="131"/>
    </location>
</feature>
<sequence>METPIQHARQSCTIANLVSSILALFSSTLLYQGFRIEGNRLVSLQRPVIMTYRPAKVVSMSVFPAMSLGWIALAIYFAQPQLKGFQGREIDHATFSVMQRQCGIIVHRVNIARMLCSVFSVLFLWRLSIFFHELGKSTIAADGSREEVEKWFTYTKLMTGMGLSAALLNTYLYHRLVLSHRRLKQALRLRFRRSM</sequence>
<dbReference type="AlphaFoldDB" id="W7U2K0"/>
<dbReference type="EMBL" id="AZIL01000522">
    <property type="protein sequence ID" value="EWM27071.1"/>
    <property type="molecule type" value="Genomic_DNA"/>
</dbReference>
<gene>
    <name evidence="2" type="ORF">Naga_100194g9</name>
</gene>
<accession>W7U2K0</accession>